<proteinExistence type="predicted"/>
<gene>
    <name evidence="1" type="ORF">ACFQPF_00580</name>
</gene>
<reference evidence="2" key="1">
    <citation type="journal article" date="2019" name="Int. J. Syst. Evol. Microbiol.">
        <title>The Global Catalogue of Microorganisms (GCM) 10K type strain sequencing project: providing services to taxonomists for standard genome sequencing and annotation.</title>
        <authorList>
            <consortium name="The Broad Institute Genomics Platform"/>
            <consortium name="The Broad Institute Genome Sequencing Center for Infectious Disease"/>
            <person name="Wu L."/>
            <person name="Ma J."/>
        </authorList>
    </citation>
    <scope>NUCLEOTIDE SEQUENCE [LARGE SCALE GENOMIC DNA]</scope>
    <source>
        <strain evidence="2">NBRC 106396</strain>
    </source>
</reference>
<sequence>MKKMQEYEETFDRLVQNTTSLSGWQEFFDRKFDQFEKRKLQNISFRELADGNKNSYSFVHIYKEYYPALLNAGQFFDENIGNLYRFHVQIETLLKLIQFEKSYGVPAFLEATYEMTVDRLAESIYATIKKIQAEELYNQHHDLAEESLRHFQKIFELPQRWSGLLFYLFQIGWSSLYCHDDWIEKYENQLKEEKEQKPSVMLELALVHFAFLRKRDAEAFSDLDKIGNSTEGEYLSTWLSLLLDQQEWERMLHWLMYLKPVLNTHTKDYYYNSESREFFHNYLHFFWKYAQNTGNEEEYEAMLAEFLPITFYEYSEFLMVLGEVERWAELQIVMGYSPDIIQRKDLKEAKEMDARTLLPIYHQSIHKLVNDRTRKSYQSAIKYLKELRKLYEALGSEERFADYISQLSSEYSRLRAFMEELKKGKFIHD</sequence>
<dbReference type="Proteomes" id="UP001596549">
    <property type="component" value="Unassembled WGS sequence"/>
</dbReference>
<dbReference type="RefSeq" id="WP_379744938.1">
    <property type="nucleotide sequence ID" value="NZ_JBHTCP010000002.1"/>
</dbReference>
<keyword evidence="2" id="KW-1185">Reference proteome</keyword>
<evidence type="ECO:0000313" key="2">
    <source>
        <dbReference type="Proteomes" id="UP001596549"/>
    </source>
</evidence>
<protein>
    <submittedName>
        <fullName evidence="1">Uncharacterized protein</fullName>
    </submittedName>
</protein>
<name>A0ABW2NND4_9BACL</name>
<evidence type="ECO:0000313" key="1">
    <source>
        <dbReference type="EMBL" id="MFC7370171.1"/>
    </source>
</evidence>
<dbReference type="EMBL" id="JBHTCP010000002">
    <property type="protein sequence ID" value="MFC7370171.1"/>
    <property type="molecule type" value="Genomic_DNA"/>
</dbReference>
<accession>A0ABW2NND4</accession>
<organism evidence="1 2">
    <name type="scientific">Fictibacillus iocasae</name>
    <dbReference type="NCBI Taxonomy" id="2715437"/>
    <lineage>
        <taxon>Bacteria</taxon>
        <taxon>Bacillati</taxon>
        <taxon>Bacillota</taxon>
        <taxon>Bacilli</taxon>
        <taxon>Bacillales</taxon>
        <taxon>Fictibacillaceae</taxon>
        <taxon>Fictibacillus</taxon>
    </lineage>
</organism>
<comment type="caution">
    <text evidence="1">The sequence shown here is derived from an EMBL/GenBank/DDBJ whole genome shotgun (WGS) entry which is preliminary data.</text>
</comment>